<proteinExistence type="predicted"/>
<sequence>VYPRRVATKCAVLWVDAWISLAGQTNDDHYKNNSQTTQDQTRQLCYSIRLFYKKDQ</sequence>
<evidence type="ECO:0000256" key="1">
    <source>
        <dbReference type="SAM" id="SignalP"/>
    </source>
</evidence>
<feature type="chain" id="PRO_5043550408" evidence="1">
    <location>
        <begin position="23"/>
        <end position="56"/>
    </location>
</feature>
<keyword evidence="3" id="KW-1185">Reference proteome</keyword>
<gene>
    <name evidence="2" type="ORF">FSCOSCO3_A016609</name>
</gene>
<evidence type="ECO:0000313" key="2">
    <source>
        <dbReference type="EMBL" id="CAK6984483.1"/>
    </source>
</evidence>
<comment type="caution">
    <text evidence="2">The sequence shown here is derived from an EMBL/GenBank/DDBJ whole genome shotgun (WGS) entry which is preliminary data.</text>
</comment>
<name>A0AAV1QLV5_SCOSC</name>
<reference evidence="2 3" key="1">
    <citation type="submission" date="2024-01" db="EMBL/GenBank/DDBJ databases">
        <authorList>
            <person name="Alioto T."/>
            <person name="Alioto T."/>
            <person name="Gomez Garrido J."/>
        </authorList>
    </citation>
    <scope>NUCLEOTIDE SEQUENCE [LARGE SCALE GENOMIC DNA]</scope>
</reference>
<protein>
    <submittedName>
        <fullName evidence="2">Uncharacterized protein</fullName>
    </submittedName>
</protein>
<dbReference type="AlphaFoldDB" id="A0AAV1QLV5"/>
<feature type="signal peptide" evidence="1">
    <location>
        <begin position="1"/>
        <end position="22"/>
    </location>
</feature>
<feature type="non-terminal residue" evidence="2">
    <location>
        <position position="1"/>
    </location>
</feature>
<dbReference type="Proteomes" id="UP001314229">
    <property type="component" value="Unassembled WGS sequence"/>
</dbReference>
<evidence type="ECO:0000313" key="3">
    <source>
        <dbReference type="Proteomes" id="UP001314229"/>
    </source>
</evidence>
<organism evidence="2 3">
    <name type="scientific">Scomber scombrus</name>
    <name type="common">Atlantic mackerel</name>
    <name type="synonym">Scomber vernalis</name>
    <dbReference type="NCBI Taxonomy" id="13677"/>
    <lineage>
        <taxon>Eukaryota</taxon>
        <taxon>Metazoa</taxon>
        <taxon>Chordata</taxon>
        <taxon>Craniata</taxon>
        <taxon>Vertebrata</taxon>
        <taxon>Euteleostomi</taxon>
        <taxon>Actinopterygii</taxon>
        <taxon>Neopterygii</taxon>
        <taxon>Teleostei</taxon>
        <taxon>Neoteleostei</taxon>
        <taxon>Acanthomorphata</taxon>
        <taxon>Pelagiaria</taxon>
        <taxon>Scombriformes</taxon>
        <taxon>Scombridae</taxon>
        <taxon>Scomber</taxon>
    </lineage>
</organism>
<dbReference type="EMBL" id="CAWUFR010001881">
    <property type="protein sequence ID" value="CAK6984483.1"/>
    <property type="molecule type" value="Genomic_DNA"/>
</dbReference>
<accession>A0AAV1QLV5</accession>
<keyword evidence="1" id="KW-0732">Signal</keyword>